<feature type="signal peptide" evidence="1">
    <location>
        <begin position="1"/>
        <end position="22"/>
    </location>
</feature>
<keyword evidence="1" id="KW-0732">Signal</keyword>
<feature type="non-terminal residue" evidence="2">
    <location>
        <position position="1"/>
    </location>
</feature>
<proteinExistence type="predicted"/>
<evidence type="ECO:0000313" key="2">
    <source>
        <dbReference type="EMBL" id="CRZ11506.1"/>
    </source>
</evidence>
<name>A0A0H5RCM9_9EUKA</name>
<reference evidence="2" key="1">
    <citation type="submission" date="2015-04" db="EMBL/GenBank/DDBJ databases">
        <title>The genome sequence of the plant pathogenic Rhizarian Plasmodiophora brassicae reveals insights in its biotrophic life cycle and the origin of chitin synthesis.</title>
        <authorList>
            <person name="Schwelm A."/>
            <person name="Fogelqvist J."/>
            <person name="Knaust A."/>
            <person name="Julke S."/>
            <person name="Lilja T."/>
            <person name="Dhandapani V."/>
            <person name="Bonilla-Rosso G."/>
            <person name="Karlsson M."/>
            <person name="Shevchenko A."/>
            <person name="Choi S.R."/>
            <person name="Kim H.G."/>
            <person name="Park J.Y."/>
            <person name="Lim Y.P."/>
            <person name="Ludwig-Muller J."/>
            <person name="Dixelius C."/>
        </authorList>
    </citation>
    <scope>NUCLEOTIDE SEQUENCE</scope>
    <source>
        <tissue evidence="2">Potato root galls</tissue>
    </source>
</reference>
<evidence type="ECO:0000256" key="1">
    <source>
        <dbReference type="SAM" id="SignalP"/>
    </source>
</evidence>
<dbReference type="EMBL" id="HACM01011064">
    <property type="protein sequence ID" value="CRZ11506.1"/>
    <property type="molecule type" value="Transcribed_RNA"/>
</dbReference>
<dbReference type="AlphaFoldDB" id="A0A0H5RCM9"/>
<protein>
    <submittedName>
        <fullName evidence="2">Uncharacterized protein</fullName>
    </submittedName>
</protein>
<feature type="chain" id="PRO_5005223158" evidence="1">
    <location>
        <begin position="23"/>
        <end position="320"/>
    </location>
</feature>
<organism evidence="2">
    <name type="scientific">Spongospora subterranea</name>
    <dbReference type="NCBI Taxonomy" id="70186"/>
    <lineage>
        <taxon>Eukaryota</taxon>
        <taxon>Sar</taxon>
        <taxon>Rhizaria</taxon>
        <taxon>Endomyxa</taxon>
        <taxon>Phytomyxea</taxon>
        <taxon>Plasmodiophorida</taxon>
        <taxon>Plasmodiophoridae</taxon>
        <taxon>Spongospora</taxon>
    </lineage>
</organism>
<accession>A0A0H5RCM9</accession>
<sequence>GDHETKMMVVIVFLLFATLSVANSGQLNSQLSSSSDPNDEWMRDNDLALLINAIHRMHTHTPPQTKVKLIPKPSINQAMVELQSLNQDETRSQDIPILIKKTINLLKDSGKIQSQSPKIETALVFNSNFPRFLAIFTVASEFPSERRNQKLRVLQFKLPLWQFETFGERVNPILDNYSADGFFLWYHDETESMAQHCINVMVALDYDPVKFIRELVQTIVNLKLPSDPVKPFSNTEMSLVELKPQDDPVKSHLGHTGTHVDQLKSFLDYFGKSFPVINNELQKLKRQHLLEPQSDARDHKYYAGVWRQCSKLYATLSDRP</sequence>